<feature type="chain" id="PRO_5012059592" evidence="1">
    <location>
        <begin position="19"/>
        <end position="195"/>
    </location>
</feature>
<dbReference type="RefSeq" id="WP_133840695.1">
    <property type="nucleotide sequence ID" value="NZ_FXXP01000001.1"/>
</dbReference>
<evidence type="ECO:0000313" key="2">
    <source>
        <dbReference type="EMBL" id="SMX26944.1"/>
    </source>
</evidence>
<reference evidence="3" key="1">
    <citation type="submission" date="2017-05" db="EMBL/GenBank/DDBJ databases">
        <authorList>
            <person name="Rodrigo-Torres L."/>
            <person name="Arahal R. D."/>
            <person name="Lucena T."/>
        </authorList>
    </citation>
    <scope>NUCLEOTIDE SEQUENCE [LARGE SCALE GENOMIC DNA]</scope>
    <source>
        <strain evidence="3">CECT 8649</strain>
    </source>
</reference>
<dbReference type="AlphaFoldDB" id="A0A238J9Q4"/>
<keyword evidence="3" id="KW-1185">Reference proteome</keyword>
<protein>
    <submittedName>
        <fullName evidence="2">Uncharacterized protein</fullName>
    </submittedName>
</protein>
<name>A0A238J9Q4_9RHOB</name>
<keyword evidence="1" id="KW-0732">Signal</keyword>
<dbReference type="OrthoDB" id="7866093at2"/>
<feature type="signal peptide" evidence="1">
    <location>
        <begin position="1"/>
        <end position="18"/>
    </location>
</feature>
<evidence type="ECO:0000313" key="3">
    <source>
        <dbReference type="Proteomes" id="UP000225972"/>
    </source>
</evidence>
<gene>
    <name evidence="2" type="ORF">TRP8649_01043</name>
</gene>
<accession>A0A238J9Q4</accession>
<dbReference type="EMBL" id="FXXP01000001">
    <property type="protein sequence ID" value="SMX26944.1"/>
    <property type="molecule type" value="Genomic_DNA"/>
</dbReference>
<organism evidence="2 3">
    <name type="scientific">Pelagimonas phthalicica</name>
    <dbReference type="NCBI Taxonomy" id="1037362"/>
    <lineage>
        <taxon>Bacteria</taxon>
        <taxon>Pseudomonadati</taxon>
        <taxon>Pseudomonadota</taxon>
        <taxon>Alphaproteobacteria</taxon>
        <taxon>Rhodobacterales</taxon>
        <taxon>Roseobacteraceae</taxon>
        <taxon>Pelagimonas</taxon>
    </lineage>
</organism>
<evidence type="ECO:0000256" key="1">
    <source>
        <dbReference type="SAM" id="SignalP"/>
    </source>
</evidence>
<dbReference type="Proteomes" id="UP000225972">
    <property type="component" value="Unassembled WGS sequence"/>
</dbReference>
<sequence>MSLMRLALLTCLPLPALADPCADRLADILANPLFTQTPYEAQATGKIGGGETVTFQQFMSDTHSLIKTITPKGLPDTLFYEGGTYQADGNGEWTLLYSTDLQQYKDGLAATRKSQSENVLSAECDSVEIDGSTYDRISGVIDIVPPYQSEWQVSYVMDPATGLPKQFTYAYTLNGMEAVSRFDYTAKPDMQLPKP</sequence>
<proteinExistence type="predicted"/>